<keyword evidence="2" id="KW-1185">Reference proteome</keyword>
<organism evidence="1 2">
    <name type="scientific">Rhizophagus irregularis</name>
    <dbReference type="NCBI Taxonomy" id="588596"/>
    <lineage>
        <taxon>Eukaryota</taxon>
        <taxon>Fungi</taxon>
        <taxon>Fungi incertae sedis</taxon>
        <taxon>Mucoromycota</taxon>
        <taxon>Glomeromycotina</taxon>
        <taxon>Glomeromycetes</taxon>
        <taxon>Glomerales</taxon>
        <taxon>Glomeraceae</taxon>
        <taxon>Rhizophagus</taxon>
    </lineage>
</organism>
<evidence type="ECO:0000313" key="2">
    <source>
        <dbReference type="Proteomes" id="UP000234323"/>
    </source>
</evidence>
<reference evidence="1 2" key="1">
    <citation type="submission" date="2015-10" db="EMBL/GenBank/DDBJ databases">
        <title>Genome analyses suggest a sexual origin of heterokaryosis in a supposedly ancient asexual fungus.</title>
        <authorList>
            <person name="Ropars J."/>
            <person name="Sedzielewska K."/>
            <person name="Noel J."/>
            <person name="Charron P."/>
            <person name="Farinelli L."/>
            <person name="Marton T."/>
            <person name="Kruger M."/>
            <person name="Pelin A."/>
            <person name="Brachmann A."/>
            <person name="Corradi N."/>
        </authorList>
    </citation>
    <scope>NUCLEOTIDE SEQUENCE [LARGE SCALE GENOMIC DNA]</scope>
    <source>
        <strain evidence="1 2">A4</strain>
    </source>
</reference>
<evidence type="ECO:0000313" key="1">
    <source>
        <dbReference type="EMBL" id="PKY45106.1"/>
    </source>
</evidence>
<protein>
    <submittedName>
        <fullName evidence="1">Uncharacterized protein</fullName>
    </submittedName>
</protein>
<accession>A0A2I1GEP8</accession>
<dbReference type="EMBL" id="LLXI01000363">
    <property type="protein sequence ID" value="PKY45106.1"/>
    <property type="molecule type" value="Genomic_DNA"/>
</dbReference>
<name>A0A2I1GEP8_9GLOM</name>
<dbReference type="Proteomes" id="UP000234323">
    <property type="component" value="Unassembled WGS sequence"/>
</dbReference>
<comment type="caution">
    <text evidence="1">The sequence shown here is derived from an EMBL/GenBank/DDBJ whole genome shotgun (WGS) entry which is preliminary data.</text>
</comment>
<sequence>MNIKDNLSDIKVEKYSKQYCEQKDFEYHKRRVKYNNNNIVCKCTYEYTKAAQYQPRKDKNSKKYCQ</sequence>
<proteinExistence type="predicted"/>
<gene>
    <name evidence="1" type="ORF">RhiirA4_459601</name>
</gene>
<dbReference type="AlphaFoldDB" id="A0A2I1GEP8"/>